<keyword evidence="1" id="KW-0812">Transmembrane</keyword>
<name>A0A5D4SWS2_9BACI</name>
<comment type="caution">
    <text evidence="2">The sequence shown here is derived from an EMBL/GenBank/DDBJ whole genome shotgun (WGS) entry which is preliminary data.</text>
</comment>
<dbReference type="AlphaFoldDB" id="A0A5D4SWS2"/>
<dbReference type="EMBL" id="VTEV01000005">
    <property type="protein sequence ID" value="TYS67830.1"/>
    <property type="molecule type" value="Genomic_DNA"/>
</dbReference>
<evidence type="ECO:0000313" key="3">
    <source>
        <dbReference type="Proteomes" id="UP000322524"/>
    </source>
</evidence>
<dbReference type="OrthoDB" id="2456716at2"/>
<dbReference type="RefSeq" id="WP_148988938.1">
    <property type="nucleotide sequence ID" value="NZ_VTEV01000005.1"/>
</dbReference>
<feature type="transmembrane region" description="Helical" evidence="1">
    <location>
        <begin position="7"/>
        <end position="29"/>
    </location>
</feature>
<keyword evidence="1" id="KW-1133">Transmembrane helix</keyword>
<reference evidence="2 3" key="1">
    <citation type="submission" date="2019-08" db="EMBL/GenBank/DDBJ databases">
        <title>Bacillus genomes from the desert of Cuatro Cienegas, Coahuila.</title>
        <authorList>
            <person name="Olmedo-Alvarez G."/>
        </authorList>
    </citation>
    <scope>NUCLEOTIDE SEQUENCE [LARGE SCALE GENOMIC DNA]</scope>
    <source>
        <strain evidence="2 3">CH28_1T</strain>
    </source>
</reference>
<keyword evidence="1" id="KW-0472">Membrane</keyword>
<protein>
    <submittedName>
        <fullName evidence="2">Uncharacterized protein</fullName>
    </submittedName>
</protein>
<sequence length="79" mass="8887">MSWKSFFIITIIIYIVLSLPGIFSIGYVIDWVPEATAFQKVKGYVVEGLTTNFLFKLLIAVIVGLVASLYRNRNSLVKS</sequence>
<proteinExistence type="predicted"/>
<organism evidence="2 3">
    <name type="scientific">Sutcliffiella horikoshii</name>
    <dbReference type="NCBI Taxonomy" id="79883"/>
    <lineage>
        <taxon>Bacteria</taxon>
        <taxon>Bacillati</taxon>
        <taxon>Bacillota</taxon>
        <taxon>Bacilli</taxon>
        <taxon>Bacillales</taxon>
        <taxon>Bacillaceae</taxon>
        <taxon>Sutcliffiella</taxon>
    </lineage>
</organism>
<dbReference type="Proteomes" id="UP000322524">
    <property type="component" value="Unassembled WGS sequence"/>
</dbReference>
<evidence type="ECO:0000256" key="1">
    <source>
        <dbReference type="SAM" id="Phobius"/>
    </source>
</evidence>
<accession>A0A5D4SWS2</accession>
<gene>
    <name evidence="2" type="ORF">FZC76_14825</name>
</gene>
<evidence type="ECO:0000313" key="2">
    <source>
        <dbReference type="EMBL" id="TYS67830.1"/>
    </source>
</evidence>
<feature type="transmembrane region" description="Helical" evidence="1">
    <location>
        <begin position="49"/>
        <end position="70"/>
    </location>
</feature>